<dbReference type="WBParaSite" id="PgR039_g083_t02">
    <property type="protein sequence ID" value="PgR039_g083_t02"/>
    <property type="gene ID" value="PgR039_g083"/>
</dbReference>
<keyword evidence="2" id="KW-1133">Transmembrane helix</keyword>
<reference evidence="4" key="1">
    <citation type="submission" date="2022-11" db="UniProtKB">
        <authorList>
            <consortium name="WormBaseParasite"/>
        </authorList>
    </citation>
    <scope>IDENTIFICATION</scope>
</reference>
<keyword evidence="2" id="KW-0812">Transmembrane</keyword>
<evidence type="ECO:0000313" key="3">
    <source>
        <dbReference type="Proteomes" id="UP000887569"/>
    </source>
</evidence>
<keyword evidence="3" id="KW-1185">Reference proteome</keyword>
<dbReference type="AlphaFoldDB" id="A0A915BHE4"/>
<feature type="transmembrane region" description="Helical" evidence="2">
    <location>
        <begin position="191"/>
        <end position="216"/>
    </location>
</feature>
<feature type="compositionally biased region" description="Low complexity" evidence="1">
    <location>
        <begin position="241"/>
        <end position="250"/>
    </location>
</feature>
<accession>A0A915BHE4</accession>
<sequence>LSVVRLRLPFLLLIYLIFPCEMVLITGRLLDQSYEIRREFIGETSERAASTSVSIANYNLKRTKLSIFVSAIERCEYGEVNAIIKGNTVDIRERCIHRTTAAALIPKGTKMPIVYDSKSMPTNCNGKLTDAKMTGDTITFSVECTPEMVKEVEAEAVYASGAQGTICIRGPCEGGYYGSGWSMFGDSGNRWIGFAVACGILLFLVMIVSVVLHIVLRKKAKKEASSRDDNDLVDVELSSRKTNQTSTSDTNSDKKQ</sequence>
<dbReference type="Proteomes" id="UP000887569">
    <property type="component" value="Unplaced"/>
</dbReference>
<feature type="region of interest" description="Disordered" evidence="1">
    <location>
        <begin position="221"/>
        <end position="256"/>
    </location>
</feature>
<name>A0A915BHE4_PARUN</name>
<evidence type="ECO:0000256" key="2">
    <source>
        <dbReference type="SAM" id="Phobius"/>
    </source>
</evidence>
<evidence type="ECO:0000256" key="1">
    <source>
        <dbReference type="SAM" id="MobiDB-lite"/>
    </source>
</evidence>
<protein>
    <submittedName>
        <fullName evidence="4">Uncharacterized protein</fullName>
    </submittedName>
</protein>
<evidence type="ECO:0000313" key="4">
    <source>
        <dbReference type="WBParaSite" id="PgR039_g083_t02"/>
    </source>
</evidence>
<keyword evidence="2" id="KW-0472">Membrane</keyword>
<organism evidence="3 4">
    <name type="scientific">Parascaris univalens</name>
    <name type="common">Nematode worm</name>
    <dbReference type="NCBI Taxonomy" id="6257"/>
    <lineage>
        <taxon>Eukaryota</taxon>
        <taxon>Metazoa</taxon>
        <taxon>Ecdysozoa</taxon>
        <taxon>Nematoda</taxon>
        <taxon>Chromadorea</taxon>
        <taxon>Rhabditida</taxon>
        <taxon>Spirurina</taxon>
        <taxon>Ascaridomorpha</taxon>
        <taxon>Ascaridoidea</taxon>
        <taxon>Ascarididae</taxon>
        <taxon>Parascaris</taxon>
    </lineage>
</organism>
<proteinExistence type="predicted"/>